<evidence type="ECO:0000313" key="2">
    <source>
        <dbReference type="Proteomes" id="UP000217994"/>
    </source>
</evidence>
<dbReference type="NCBIfam" id="TIGR01600">
    <property type="entry name" value="phage_tail_L"/>
    <property type="match status" value="1"/>
</dbReference>
<reference evidence="1 2" key="1">
    <citation type="submission" date="2017-01" db="EMBL/GenBank/DDBJ databases">
        <title>Whole-Genome Shotgun Sequencing of Two beta-Proteobacterial Species in Search of the Bulgecin Biosynthetic Cluster.</title>
        <authorList>
            <person name="Horsman M.E."/>
            <person name="Marous D.R."/>
            <person name="Li R."/>
            <person name="Oliver R.A."/>
            <person name="Byun B."/>
            <person name="Emrich S.J."/>
            <person name="Boggess B."/>
            <person name="Townsend C.A."/>
            <person name="Mobashery S."/>
        </authorList>
    </citation>
    <scope>NUCLEOTIDE SEQUENCE [LARGE SCALE GENOMIC DNA]</scope>
    <source>
        <strain evidence="1 2">ATCC 31433</strain>
    </source>
</reference>
<evidence type="ECO:0000313" key="1">
    <source>
        <dbReference type="EMBL" id="PCE32823.1"/>
    </source>
</evidence>
<protein>
    <submittedName>
        <fullName evidence="1">Phage minor tail protein L</fullName>
    </submittedName>
</protein>
<comment type="caution">
    <text evidence="1">The sequence shown here is derived from an EMBL/GenBank/DDBJ whole genome shotgun (WGS) entry which is preliminary data.</text>
</comment>
<dbReference type="GeneID" id="69006509"/>
<sequence>MSINSDIQSLEPGRIFEGFEVNCLEIGGDVLRFHGHLQSATIVWQGEKYRAWPIAAAGFERTSDARQPSPTLTVGDINGTISALCVALGDLVGAKVFRRRTLAQYLDAANFPGGNPSADPNEQFPVEQWRIEQKSDEQPGQQVEFTLSSPLDFGGQQLPKRQIVSTCQSEYRGPNCGYAGSAYFDKNDNPVSDPALDRCSQKISGCECRFGVNNPLPYGGFLCDTLS</sequence>
<dbReference type="GO" id="GO:0030430">
    <property type="term" value="C:host cell cytoplasm"/>
    <property type="evidence" value="ECO:0007669"/>
    <property type="project" value="InterPro"/>
</dbReference>
<gene>
    <name evidence="1" type="ORF">BZL54_09225</name>
</gene>
<proteinExistence type="predicted"/>
<dbReference type="Proteomes" id="UP000217994">
    <property type="component" value="Unassembled WGS sequence"/>
</dbReference>
<dbReference type="EMBL" id="MTZU01000024">
    <property type="protein sequence ID" value="PCE32823.1"/>
    <property type="molecule type" value="Genomic_DNA"/>
</dbReference>
<dbReference type="Pfam" id="PF05100">
    <property type="entry name" value="Phage_tail_L"/>
    <property type="match status" value="1"/>
</dbReference>
<accession>A0A2A4FGH3</accession>
<dbReference type="GO" id="GO:0046718">
    <property type="term" value="P:symbiont entry into host cell"/>
    <property type="evidence" value="ECO:0007669"/>
    <property type="project" value="InterPro"/>
</dbReference>
<dbReference type="AlphaFoldDB" id="A0A2A4FGH3"/>
<dbReference type="GO" id="GO:0051536">
    <property type="term" value="F:iron-sulfur cluster binding"/>
    <property type="evidence" value="ECO:0007669"/>
    <property type="project" value="InterPro"/>
</dbReference>
<name>A0A2A4FGH3_9BURK</name>
<organism evidence="1 2">
    <name type="scientific">Burkholderia ubonensis subsp. mesacidophila</name>
    <dbReference type="NCBI Taxonomy" id="265293"/>
    <lineage>
        <taxon>Bacteria</taxon>
        <taxon>Pseudomonadati</taxon>
        <taxon>Pseudomonadota</taxon>
        <taxon>Betaproteobacteria</taxon>
        <taxon>Burkholderiales</taxon>
        <taxon>Burkholderiaceae</taxon>
        <taxon>Burkholderia</taxon>
        <taxon>Burkholderia cepacia complex</taxon>
    </lineage>
</organism>
<dbReference type="RefSeq" id="WP_084909054.1">
    <property type="nucleotide sequence ID" value="NZ_CP020738.1"/>
</dbReference>
<dbReference type="InterPro" id="IPR006487">
    <property type="entry name" value="Phage_lambda_L"/>
</dbReference>